<dbReference type="InterPro" id="IPR001944">
    <property type="entry name" value="Glycoside_Hdrlase_35"/>
</dbReference>
<dbReference type="EMBL" id="BMFU01000012">
    <property type="protein sequence ID" value="GGH68324.1"/>
    <property type="molecule type" value="Genomic_DNA"/>
</dbReference>
<dbReference type="InterPro" id="IPR008979">
    <property type="entry name" value="Galactose-bd-like_sf"/>
</dbReference>
<dbReference type="Pfam" id="PF01301">
    <property type="entry name" value="Glyco_hydro_35"/>
    <property type="match status" value="1"/>
</dbReference>
<evidence type="ECO:0000256" key="1">
    <source>
        <dbReference type="ARBA" id="ARBA00009809"/>
    </source>
</evidence>
<dbReference type="InterPro" id="IPR048912">
    <property type="entry name" value="BetaGal1-like_ABD1"/>
</dbReference>
<comment type="similarity">
    <text evidence="1 5">Belongs to the glycosyl hydrolase 35 family.</text>
</comment>
<organism evidence="10 11">
    <name type="scientific">Paenibacillus silvae</name>
    <dbReference type="NCBI Taxonomy" id="1325358"/>
    <lineage>
        <taxon>Bacteria</taxon>
        <taxon>Bacillati</taxon>
        <taxon>Bacillota</taxon>
        <taxon>Bacilli</taxon>
        <taxon>Bacillales</taxon>
        <taxon>Paenibacillaceae</taxon>
        <taxon>Paenibacillus</taxon>
    </lineage>
</organism>
<dbReference type="PIRSF" id="PIRSF006336">
    <property type="entry name" value="B-gal"/>
    <property type="match status" value="1"/>
</dbReference>
<protein>
    <recommendedName>
        <fullName evidence="4">Beta-galactosidase</fullName>
        <ecNumber evidence="4">3.2.1.23</ecNumber>
    </recommendedName>
</protein>
<dbReference type="InterPro" id="IPR048913">
    <property type="entry name" value="BetaGal_gal-bd"/>
</dbReference>
<feature type="region of interest" description="Disordered" evidence="6">
    <location>
        <begin position="329"/>
        <end position="352"/>
    </location>
</feature>
<dbReference type="PROSITE" id="PS01182">
    <property type="entry name" value="GLYCOSYL_HYDROL_F35"/>
    <property type="match status" value="1"/>
</dbReference>
<name>A0ABQ1ZIU2_9BACL</name>
<keyword evidence="11" id="KW-1185">Reference proteome</keyword>
<keyword evidence="3 4" id="KW-0326">Glycosidase</keyword>
<keyword evidence="2 4" id="KW-0378">Hydrolase</keyword>
<gene>
    <name evidence="10" type="ORF">GCM10008014_50680</name>
</gene>
<feature type="domain" description="Beta-galactosidase 1-like first all-beta" evidence="8">
    <location>
        <begin position="387"/>
        <end position="497"/>
    </location>
</feature>
<evidence type="ECO:0000313" key="10">
    <source>
        <dbReference type="EMBL" id="GGH68324.1"/>
    </source>
</evidence>
<dbReference type="EC" id="3.2.1.23" evidence="4"/>
<dbReference type="PANTHER" id="PTHR23421">
    <property type="entry name" value="BETA-GALACTOSIDASE RELATED"/>
    <property type="match status" value="1"/>
</dbReference>
<evidence type="ECO:0000256" key="2">
    <source>
        <dbReference type="ARBA" id="ARBA00022801"/>
    </source>
</evidence>
<dbReference type="InterPro" id="IPR019801">
    <property type="entry name" value="Glyco_hydro_35_CS"/>
</dbReference>
<evidence type="ECO:0000256" key="3">
    <source>
        <dbReference type="ARBA" id="ARBA00023295"/>
    </source>
</evidence>
<evidence type="ECO:0000259" key="9">
    <source>
        <dbReference type="Pfam" id="PF21467"/>
    </source>
</evidence>
<reference evidence="11" key="1">
    <citation type="journal article" date="2019" name="Int. J. Syst. Evol. Microbiol.">
        <title>The Global Catalogue of Microorganisms (GCM) 10K type strain sequencing project: providing services to taxonomists for standard genome sequencing and annotation.</title>
        <authorList>
            <consortium name="The Broad Institute Genomics Platform"/>
            <consortium name="The Broad Institute Genome Sequencing Center for Infectious Disease"/>
            <person name="Wu L."/>
            <person name="Ma J."/>
        </authorList>
    </citation>
    <scope>NUCLEOTIDE SEQUENCE [LARGE SCALE GENOMIC DNA]</scope>
    <source>
        <strain evidence="11">CGMCC 1.12770</strain>
    </source>
</reference>
<sequence length="607" mass="68430">MAVLTYQGSQFMLDGKPIQLLSGAIHYFRVVPEYWEDRLLKLKACGFNTVETYVPWNIHEPQPGVYCFEGMADVERFIQLAGALGLHVIIRPSPYICAEWEFGGLPSWLLADDNLRLRCTDPTFLAHVDRYYDVLLPRLKPFLSTHGGPVIAMQIENEYGSFGNDASYLSYLRDGMVQRGIDVLLFTSDGPTDHMLQAGSVLGHLATVNFGSGSEWAFAKLREYQGEEPLMCMEFWNGWFDHWGESHHTRESTDVAQVLEEMLEAGASVNFYMFHGGTNFGFYNGANCQQKHQYEPTITSYDYDSLLGESGEPTAKFYAVQDVISRYRRSKEQTNGSKSENNGSKDEDMALPEPMKTSAYGRVEMTQRAALFEQLAALAVPMQRTNPEPMEKLGQDYGFISYQTRISGPRERQELVLQEVRDRALVYVDGQLLGVLERGTGGATVSFEVQPQGADLCILVENMGRINYGPYLRDPKGITEGVRHGFQFLYDWTIHCLPMRDLSGLKFTEQQHGMTEDAADTPFFYKGSLHIQDTSDVKDTFLRLDGWTKGVAYVNGFNLGRYWSIGPQQTLYVPAPLLRQGENEIIVFELHGTADAAVMFADKPDLG</sequence>
<dbReference type="Pfam" id="PF21317">
    <property type="entry name" value="BetaGal_ABD_1"/>
    <property type="match status" value="1"/>
</dbReference>
<evidence type="ECO:0000259" key="8">
    <source>
        <dbReference type="Pfam" id="PF21317"/>
    </source>
</evidence>
<dbReference type="PRINTS" id="PR00742">
    <property type="entry name" value="GLHYDRLASE35"/>
</dbReference>
<evidence type="ECO:0000256" key="6">
    <source>
        <dbReference type="SAM" id="MobiDB-lite"/>
    </source>
</evidence>
<feature type="compositionally biased region" description="Polar residues" evidence="6">
    <location>
        <begin position="333"/>
        <end position="342"/>
    </location>
</feature>
<evidence type="ECO:0000313" key="11">
    <source>
        <dbReference type="Proteomes" id="UP000652153"/>
    </source>
</evidence>
<dbReference type="InterPro" id="IPR031330">
    <property type="entry name" value="Gly_Hdrlase_35_cat"/>
</dbReference>
<dbReference type="Pfam" id="PF21467">
    <property type="entry name" value="BetaGal_gal-bd"/>
    <property type="match status" value="1"/>
</dbReference>
<comment type="catalytic activity">
    <reaction evidence="4">
        <text>Hydrolysis of terminal non-reducing beta-D-galactose residues in beta-D-galactosides.</text>
        <dbReference type="EC" id="3.2.1.23"/>
    </reaction>
</comment>
<proteinExistence type="inferred from homology"/>
<dbReference type="Gene3D" id="3.20.20.80">
    <property type="entry name" value="Glycosidases"/>
    <property type="match status" value="1"/>
</dbReference>
<dbReference type="InterPro" id="IPR017853">
    <property type="entry name" value="GH"/>
</dbReference>
<accession>A0ABQ1ZIU2</accession>
<feature type="domain" description="Beta-galactosidase galactose-binding" evidence="9">
    <location>
        <begin position="522"/>
        <end position="583"/>
    </location>
</feature>
<feature type="domain" description="Glycoside hydrolase 35 catalytic" evidence="7">
    <location>
        <begin position="10"/>
        <end position="326"/>
    </location>
</feature>
<dbReference type="Gene3D" id="2.60.120.260">
    <property type="entry name" value="Galactose-binding domain-like"/>
    <property type="match status" value="2"/>
</dbReference>
<dbReference type="Proteomes" id="UP000652153">
    <property type="component" value="Unassembled WGS sequence"/>
</dbReference>
<comment type="caution">
    <text evidence="10">The sequence shown here is derived from an EMBL/GenBank/DDBJ whole genome shotgun (WGS) entry which is preliminary data.</text>
</comment>
<evidence type="ECO:0000256" key="4">
    <source>
        <dbReference type="RuleBase" id="RU000675"/>
    </source>
</evidence>
<dbReference type="SUPFAM" id="SSF49785">
    <property type="entry name" value="Galactose-binding domain-like"/>
    <property type="match status" value="1"/>
</dbReference>
<evidence type="ECO:0000259" key="7">
    <source>
        <dbReference type="Pfam" id="PF01301"/>
    </source>
</evidence>
<dbReference type="InterPro" id="IPR026283">
    <property type="entry name" value="B-gal_1-like"/>
</dbReference>
<dbReference type="RefSeq" id="WP_188594365.1">
    <property type="nucleotide sequence ID" value="NZ_BMFU01000012.1"/>
</dbReference>
<evidence type="ECO:0000256" key="5">
    <source>
        <dbReference type="RuleBase" id="RU003679"/>
    </source>
</evidence>
<dbReference type="SUPFAM" id="SSF51445">
    <property type="entry name" value="(Trans)glycosidases"/>
    <property type="match status" value="1"/>
</dbReference>